<dbReference type="SUPFAM" id="SSF56112">
    <property type="entry name" value="Protein kinase-like (PK-like)"/>
    <property type="match status" value="1"/>
</dbReference>
<keyword evidence="3" id="KW-1185">Reference proteome</keyword>
<reference evidence="2" key="2">
    <citation type="journal article" date="2021" name="Microbiol. Resour. Announc.">
        <title>Complete Genome Sequence of Polycladomyces abyssicola JIR-001T, Isolated from Hemipelagic Sediment in Deep Seawater.</title>
        <authorList>
            <person name="Tsubouchi T."/>
            <person name="Kaneko Y."/>
        </authorList>
    </citation>
    <scope>NUCLEOTIDE SEQUENCE</scope>
    <source>
        <strain evidence="2">JIR-001</strain>
    </source>
</reference>
<dbReference type="Proteomes" id="UP000677436">
    <property type="component" value="Chromosome"/>
</dbReference>
<sequence length="579" mass="65264">MFSADPSQKNYLAQFCIEDVITFFSGQLLMARTLDGSRYILQEIELRRALPPGFEMVLRHLDHPHLPKIVDVLEEADSVVLVHPPLTGEPLSLLVNEKNVMHPMKSLEIFRKLLRTLLDLNRLPLPLGTTLDPRNIIMDGDHPYLLVIHFKHFSGYQEDERWRELLFFLLTGERPDRNRLEKQWERVQHRIPPEMQPLVRDCFDMDKGISEILSKASKIQWNRAHVQNKRISKRVVFSTSMAALLVFGAIVGYQVASQASLQKKPFDQTVIAQQGQNVDLPFSAMRFDGSGSFQPVTFKATDGAWIRFHVSVPESGWPLVVRLGSTPDAPTITIQKEEKPLIWEVWESGETGTYEAQMEILLLPRQPVRFVLSDPEGGWKWMAAAPSIDSVPTEVNLSGGDGVSITEGVVRSLARSGDVAASWNEGLPWSLVRGEALIKEGKWTLGAGSVATVRTDAPISLTYRPRSDRQAQLIMEWELNQGDPLRLLVKSDGMTLFRMGRQPVPLRKQSFKQRLRPGRNTIVSVSVDHGLIVYLQQGRNAATLVHPLPADQLSSAKISAMRQTVLTQTPQPPSREVQR</sequence>
<evidence type="ECO:0000313" key="3">
    <source>
        <dbReference type="Proteomes" id="UP000677436"/>
    </source>
</evidence>
<protein>
    <recommendedName>
        <fullName evidence="4">Protein kinase domain-containing protein</fullName>
    </recommendedName>
</protein>
<evidence type="ECO:0000313" key="2">
    <source>
        <dbReference type="EMBL" id="BCU81493.1"/>
    </source>
</evidence>
<dbReference type="Gene3D" id="1.10.510.10">
    <property type="entry name" value="Transferase(Phosphotransferase) domain 1"/>
    <property type="match status" value="1"/>
</dbReference>
<name>A0A8D5UEZ9_9BACL</name>
<keyword evidence="1" id="KW-1133">Transmembrane helix</keyword>
<dbReference type="EMBL" id="AP024601">
    <property type="protein sequence ID" value="BCU81493.1"/>
    <property type="molecule type" value="Genomic_DNA"/>
</dbReference>
<dbReference type="InterPro" id="IPR011009">
    <property type="entry name" value="Kinase-like_dom_sf"/>
</dbReference>
<reference evidence="2" key="1">
    <citation type="journal article" date="2013" name="Int. J. Syst. Evol. Microbiol.">
        <title>Polycladomyces abyssicola gen. nov., sp. nov., a thermophilic filamentous bacterium isolated from hemipelagic sediment.</title>
        <authorList>
            <person name="Tsubouchi T."/>
            <person name="Shimane Y."/>
            <person name="Mori K."/>
            <person name="Usui K."/>
            <person name="Hiraki T."/>
            <person name="Tame A."/>
            <person name="Uematsu K."/>
            <person name="Maruyama T."/>
            <person name="Hatada Y."/>
        </authorList>
    </citation>
    <scope>NUCLEOTIDE SEQUENCE</scope>
    <source>
        <strain evidence="2">JIR-001</strain>
    </source>
</reference>
<keyword evidence="1" id="KW-0472">Membrane</keyword>
<organism evidence="2 3">
    <name type="scientific">Polycladomyces abyssicola</name>
    <dbReference type="NCBI Taxonomy" id="1125966"/>
    <lineage>
        <taxon>Bacteria</taxon>
        <taxon>Bacillati</taxon>
        <taxon>Bacillota</taxon>
        <taxon>Bacilli</taxon>
        <taxon>Bacillales</taxon>
        <taxon>Thermoactinomycetaceae</taxon>
        <taxon>Polycladomyces</taxon>
    </lineage>
</organism>
<dbReference type="RefSeq" id="WP_212774717.1">
    <property type="nucleotide sequence ID" value="NZ_AP024601.1"/>
</dbReference>
<feature type="transmembrane region" description="Helical" evidence="1">
    <location>
        <begin position="235"/>
        <end position="256"/>
    </location>
</feature>
<accession>A0A8D5UEZ9</accession>
<keyword evidence="1" id="KW-0812">Transmembrane</keyword>
<dbReference type="AlphaFoldDB" id="A0A8D5UEZ9"/>
<proteinExistence type="predicted"/>
<gene>
    <name evidence="2" type="ORF">JIR001_12760</name>
</gene>
<dbReference type="KEGG" id="pabs:JIR001_12760"/>
<evidence type="ECO:0000256" key="1">
    <source>
        <dbReference type="SAM" id="Phobius"/>
    </source>
</evidence>
<evidence type="ECO:0008006" key="4">
    <source>
        <dbReference type="Google" id="ProtNLM"/>
    </source>
</evidence>